<organism evidence="4 5">
    <name type="scientific">Pelagicoccus mobilis</name>
    <dbReference type="NCBI Taxonomy" id="415221"/>
    <lineage>
        <taxon>Bacteria</taxon>
        <taxon>Pseudomonadati</taxon>
        <taxon>Verrucomicrobiota</taxon>
        <taxon>Opitutia</taxon>
        <taxon>Puniceicoccales</taxon>
        <taxon>Pelagicoccaceae</taxon>
        <taxon>Pelagicoccus</taxon>
    </lineage>
</organism>
<name>A0A934VST2_9BACT</name>
<evidence type="ECO:0000259" key="3">
    <source>
        <dbReference type="Pfam" id="PF00884"/>
    </source>
</evidence>
<accession>A0A934VST2</accession>
<keyword evidence="5" id="KW-1185">Reference proteome</keyword>
<dbReference type="EMBL" id="JAENIL010000039">
    <property type="protein sequence ID" value="MBK1878993.1"/>
    <property type="molecule type" value="Genomic_DNA"/>
</dbReference>
<dbReference type="Pfam" id="PF00884">
    <property type="entry name" value="Sulfatase"/>
    <property type="match status" value="1"/>
</dbReference>
<protein>
    <submittedName>
        <fullName evidence="4">Sulfatase-like hydrolase/transferase</fullName>
    </submittedName>
</protein>
<dbReference type="RefSeq" id="WP_200357207.1">
    <property type="nucleotide sequence ID" value="NZ_JAENIL010000039.1"/>
</dbReference>
<feature type="domain" description="Sulfatase N-terminal" evidence="3">
    <location>
        <begin position="4"/>
        <end position="328"/>
    </location>
</feature>
<sequence>MDFNLLIITPDQLRADYLGCYGHPNIGTQHIDRLATEGVRFSNCYCQAPLCAPSRVSFTTSTYVGEHGCRNYWSTIGTHVPNLVSTLKQAGYRTGMFGKNHLFKYDELPEVWDEYDEICLGNYDGHPDYEKAYSSFRLEANHLYNITKRLTQQTINFMDGSDRPFLAWVNYQDPHPAFTCPSPYKEMFDPAKVEIPRSFYHYDADKQPVRNEVWRKHSDMDSCSEEDISKAIATYMGQIRYVDDCVGLLLEALERSGTDKKTVVLFFSDHGELLGDYRMTHKLPAFYDCLTKIPAIIRHPDGRWAGSTVEALTEEIDLVPTLLETLGIPIPPTMVGKSYKSELDSGNVAGKESVISEAGGGAPTWKDPIDGYMINAPKLPTSLGPGSMIRKGDWKLSIYHDDLCELYNLKDDPHEMNNLYERESCKAIREELTLLLLKRTLGVKNRDVGMEWPEQDYPIDVRFEPLQKSHHDISHITGIATSKTPVPSK</sequence>
<dbReference type="GO" id="GO:0046872">
    <property type="term" value="F:metal ion binding"/>
    <property type="evidence" value="ECO:0007669"/>
    <property type="project" value="UniProtKB-KW"/>
</dbReference>
<dbReference type="Gene3D" id="3.40.720.10">
    <property type="entry name" value="Alkaline Phosphatase, subunit A"/>
    <property type="match status" value="1"/>
</dbReference>
<dbReference type="PANTHER" id="PTHR45953">
    <property type="entry name" value="IDURONATE 2-SULFATASE"/>
    <property type="match status" value="1"/>
</dbReference>
<evidence type="ECO:0000256" key="1">
    <source>
        <dbReference type="ARBA" id="ARBA00022723"/>
    </source>
</evidence>
<proteinExistence type="predicted"/>
<dbReference type="GO" id="GO:0008484">
    <property type="term" value="F:sulfuric ester hydrolase activity"/>
    <property type="evidence" value="ECO:0007669"/>
    <property type="project" value="TreeGrafter"/>
</dbReference>
<dbReference type="AlphaFoldDB" id="A0A934VST2"/>
<evidence type="ECO:0000313" key="5">
    <source>
        <dbReference type="Proteomes" id="UP000617628"/>
    </source>
</evidence>
<keyword evidence="1" id="KW-0479">Metal-binding</keyword>
<dbReference type="InterPro" id="IPR000917">
    <property type="entry name" value="Sulfatase_N"/>
</dbReference>
<dbReference type="SUPFAM" id="SSF53649">
    <property type="entry name" value="Alkaline phosphatase-like"/>
    <property type="match status" value="1"/>
</dbReference>
<comment type="caution">
    <text evidence="4">The sequence shown here is derived from an EMBL/GenBank/DDBJ whole genome shotgun (WGS) entry which is preliminary data.</text>
</comment>
<reference evidence="4" key="1">
    <citation type="submission" date="2021-01" db="EMBL/GenBank/DDBJ databases">
        <title>Modified the classification status of verrucomicrobia.</title>
        <authorList>
            <person name="Feng X."/>
        </authorList>
    </citation>
    <scope>NUCLEOTIDE SEQUENCE</scope>
    <source>
        <strain evidence="4">KCTC 13126</strain>
    </source>
</reference>
<dbReference type="PANTHER" id="PTHR45953:SF1">
    <property type="entry name" value="IDURONATE 2-SULFATASE"/>
    <property type="match status" value="1"/>
</dbReference>
<dbReference type="GO" id="GO:0005737">
    <property type="term" value="C:cytoplasm"/>
    <property type="evidence" value="ECO:0007669"/>
    <property type="project" value="TreeGrafter"/>
</dbReference>
<evidence type="ECO:0000313" key="4">
    <source>
        <dbReference type="EMBL" id="MBK1878993.1"/>
    </source>
</evidence>
<dbReference type="InterPro" id="IPR017850">
    <property type="entry name" value="Alkaline_phosphatase_core_sf"/>
</dbReference>
<gene>
    <name evidence="4" type="ORF">JIN87_19065</name>
</gene>
<dbReference type="Proteomes" id="UP000617628">
    <property type="component" value="Unassembled WGS sequence"/>
</dbReference>
<keyword evidence="2 4" id="KW-0378">Hydrolase</keyword>
<evidence type="ECO:0000256" key="2">
    <source>
        <dbReference type="ARBA" id="ARBA00022801"/>
    </source>
</evidence>